<dbReference type="OrthoDB" id="8441457at2"/>
<feature type="transmembrane region" description="Helical" evidence="1">
    <location>
        <begin position="103"/>
        <end position="124"/>
    </location>
</feature>
<evidence type="ECO:0000256" key="1">
    <source>
        <dbReference type="SAM" id="Phobius"/>
    </source>
</evidence>
<dbReference type="InterPro" id="IPR046737">
    <property type="entry name" value="DUF6629"/>
</dbReference>
<proteinExistence type="predicted"/>
<dbReference type="Pfam" id="PF20334">
    <property type="entry name" value="DUF6629"/>
    <property type="match status" value="1"/>
</dbReference>
<dbReference type="AlphaFoldDB" id="A0A1I3E817"/>
<keyword evidence="3" id="KW-1185">Reference proteome</keyword>
<evidence type="ECO:0000313" key="2">
    <source>
        <dbReference type="EMBL" id="SFH95120.1"/>
    </source>
</evidence>
<dbReference type="EMBL" id="FOQH01000003">
    <property type="protein sequence ID" value="SFH95120.1"/>
    <property type="molecule type" value="Genomic_DNA"/>
</dbReference>
<feature type="transmembrane region" description="Helical" evidence="1">
    <location>
        <begin position="144"/>
        <end position="163"/>
    </location>
</feature>
<accession>A0A1I3E817</accession>
<keyword evidence="1" id="KW-0472">Membrane</keyword>
<dbReference type="Proteomes" id="UP000199377">
    <property type="component" value="Unassembled WGS sequence"/>
</dbReference>
<reference evidence="2 3" key="1">
    <citation type="submission" date="2016-10" db="EMBL/GenBank/DDBJ databases">
        <authorList>
            <person name="de Groot N.N."/>
        </authorList>
    </citation>
    <scope>NUCLEOTIDE SEQUENCE [LARGE SCALE GENOMIC DNA]</scope>
    <source>
        <strain evidence="2 3">CGMCC 1.11030</strain>
    </source>
</reference>
<name>A0A1I3E817_9RHOB</name>
<protein>
    <submittedName>
        <fullName evidence="2">Uncharacterized protein</fullName>
    </submittedName>
</protein>
<feature type="transmembrane region" description="Helical" evidence="1">
    <location>
        <begin position="67"/>
        <end position="91"/>
    </location>
</feature>
<keyword evidence="1" id="KW-1133">Transmembrane helix</keyword>
<dbReference type="RefSeq" id="WP_092859026.1">
    <property type="nucleotide sequence ID" value="NZ_FOQH01000003.1"/>
</dbReference>
<evidence type="ECO:0000313" key="3">
    <source>
        <dbReference type="Proteomes" id="UP000199377"/>
    </source>
</evidence>
<feature type="transmembrane region" description="Helical" evidence="1">
    <location>
        <begin position="192"/>
        <end position="211"/>
    </location>
</feature>
<organism evidence="2 3">
    <name type="scientific">Albimonas pacifica</name>
    <dbReference type="NCBI Taxonomy" id="1114924"/>
    <lineage>
        <taxon>Bacteria</taxon>
        <taxon>Pseudomonadati</taxon>
        <taxon>Pseudomonadota</taxon>
        <taxon>Alphaproteobacteria</taxon>
        <taxon>Rhodobacterales</taxon>
        <taxon>Paracoccaceae</taxon>
        <taxon>Albimonas</taxon>
    </lineage>
</organism>
<sequence length="227" mass="23690">MCFSATASFAAAAVLTGAGAVALRAALGARLGPGWTLFAAFPLVFGLQQALEGLVWLGVEGRLPPGLAPWTTAGFLFFALCFWPVAGPLAGRLMETEPRRAQLFSGLTVLGAALGVYLLGRALAGSAAPQVLDGRLAYLVGVDYPPGIEFVYLAVAASALLASSHREARLFWAALTASFALVAATWEVKTLPSVWCFFAALCSLLVVRGVLRRRGAAQAITRPRPSG</sequence>
<keyword evidence="1" id="KW-0812">Transmembrane</keyword>
<feature type="transmembrane region" description="Helical" evidence="1">
    <location>
        <begin position="170"/>
        <end position="186"/>
    </location>
</feature>
<gene>
    <name evidence="2" type="ORF">SAMN05216258_103234</name>
</gene>